<dbReference type="KEGG" id="asip:AQUSIP_02290"/>
<feature type="chain" id="PRO_5022864810" description="Protein glutaminase domain-containing protein" evidence="1">
    <location>
        <begin position="25"/>
        <end position="474"/>
    </location>
</feature>
<dbReference type="InterPro" id="IPR041325">
    <property type="entry name" value="Gln_deamidase_2"/>
</dbReference>
<feature type="domain" description="Protein glutaminase" evidence="2">
    <location>
        <begin position="277"/>
        <end position="395"/>
    </location>
</feature>
<reference evidence="3 4" key="1">
    <citation type="submission" date="2019-08" db="EMBL/GenBank/DDBJ databases">
        <authorList>
            <person name="Guy L."/>
        </authorList>
    </citation>
    <scope>NUCLEOTIDE SEQUENCE [LARGE SCALE GENOMIC DNA]</scope>
    <source>
        <strain evidence="3 4">SGT-108</strain>
    </source>
</reference>
<name>A0A5E4PEC5_9COXI</name>
<dbReference type="EMBL" id="LR699119">
    <property type="protein sequence ID" value="VVC74955.1"/>
    <property type="molecule type" value="Genomic_DNA"/>
</dbReference>
<proteinExistence type="predicted"/>
<protein>
    <recommendedName>
        <fullName evidence="2">Protein glutaminase domain-containing protein</fullName>
    </recommendedName>
</protein>
<dbReference type="RefSeq" id="WP_148337826.1">
    <property type="nucleotide sequence ID" value="NZ_LR699119.1"/>
</dbReference>
<dbReference type="OrthoDB" id="5645720at2"/>
<evidence type="ECO:0000256" key="1">
    <source>
        <dbReference type="SAM" id="SignalP"/>
    </source>
</evidence>
<dbReference type="Pfam" id="PF18626">
    <property type="entry name" value="Gln_deamidase_2"/>
    <property type="match status" value="1"/>
</dbReference>
<dbReference type="Proteomes" id="UP000324194">
    <property type="component" value="Chromosome 1"/>
</dbReference>
<sequence>MTRFPLTQFVTCISAIFLAQSGLASGLPTSNDTLYGTSILWDDEAGKTRLLESAPAWNDQTLKSLFEAYRHPEKYDLPHHDSTQQNNVQFINSFWGPLDNPFNKFPRPAKAFIFIDKASQPADGSSTLVTHFMAPLIKNQSDGNYYVFDKDHSQPELLSDWINEIKASHPAMTVRFNLCNGYGDLPSDSCSTKSYQSEVSDTEPSARFAALLSKQKEMSSASRGIHEDWTLKAKSARKLTLASSDTILGGSIDWKNAAARNRLLATTSSWPDFKTIQASFEKIRDIRYFDDEKAPGFKRRISWLYPDDGCWTRASAAIRDLFGPFNNAVNETVRPSKVFVFGNLCANTSNSPEGRVTWWYHTAPIIKDAETNQTYVLDPSINPYKPLAMEKWVEEITSQTGACAEGNNYIKSFNICNGYGSGPYSSCQDSYQNETSAMMLQPTYRYYERERQVELGRNADAVLGDLPPWKNPVN</sequence>
<feature type="signal peptide" evidence="1">
    <location>
        <begin position="1"/>
        <end position="24"/>
    </location>
</feature>
<evidence type="ECO:0000313" key="3">
    <source>
        <dbReference type="EMBL" id="VVC74955.1"/>
    </source>
</evidence>
<evidence type="ECO:0000259" key="2">
    <source>
        <dbReference type="Pfam" id="PF18626"/>
    </source>
</evidence>
<accession>A0A5E4PEC5</accession>
<dbReference type="AlphaFoldDB" id="A0A5E4PEC5"/>
<gene>
    <name evidence="3" type="ORF">AQUSIP_02290</name>
</gene>
<organism evidence="3 4">
    <name type="scientific">Aquicella siphonis</name>
    <dbReference type="NCBI Taxonomy" id="254247"/>
    <lineage>
        <taxon>Bacteria</taxon>
        <taxon>Pseudomonadati</taxon>
        <taxon>Pseudomonadota</taxon>
        <taxon>Gammaproteobacteria</taxon>
        <taxon>Legionellales</taxon>
        <taxon>Coxiellaceae</taxon>
        <taxon>Aquicella</taxon>
    </lineage>
</organism>
<keyword evidence="4" id="KW-1185">Reference proteome</keyword>
<keyword evidence="1" id="KW-0732">Signal</keyword>
<evidence type="ECO:0000313" key="4">
    <source>
        <dbReference type="Proteomes" id="UP000324194"/>
    </source>
</evidence>
<dbReference type="Gene3D" id="3.10.620.30">
    <property type="match status" value="1"/>
</dbReference>